<dbReference type="PRINTS" id="PR00778">
    <property type="entry name" value="HTHARSR"/>
</dbReference>
<dbReference type="InterPro" id="IPR036388">
    <property type="entry name" value="WH-like_DNA-bd_sf"/>
</dbReference>
<proteinExistence type="predicted"/>
<dbReference type="RefSeq" id="WP_082705225.1">
    <property type="nucleotide sequence ID" value="NZ_LPUY01000101.1"/>
</dbReference>
<protein>
    <submittedName>
        <fullName evidence="3">Transcriptional repressor SdpR</fullName>
    </submittedName>
</protein>
<dbReference type="NCBIfam" id="NF033788">
    <property type="entry name" value="HTH_metalloreg"/>
    <property type="match status" value="1"/>
</dbReference>
<dbReference type="EMBL" id="LPUY01000101">
    <property type="protein sequence ID" value="KUP91235.1"/>
    <property type="molecule type" value="Genomic_DNA"/>
</dbReference>
<evidence type="ECO:0000259" key="2">
    <source>
        <dbReference type="PROSITE" id="PS50987"/>
    </source>
</evidence>
<dbReference type="InterPro" id="IPR011991">
    <property type="entry name" value="ArsR-like_HTH"/>
</dbReference>
<reference evidence="3 4" key="1">
    <citation type="submission" date="2015-12" db="EMBL/GenBank/DDBJ databases">
        <title>Genome sequence of the marine Rhodobacteraceae strain O3.65, Candidatus Tritonibacter horizontis.</title>
        <authorList>
            <person name="Poehlein A."/>
            <person name="Giebel H.A."/>
            <person name="Voget S."/>
            <person name="Brinkhoff T."/>
        </authorList>
    </citation>
    <scope>NUCLEOTIDE SEQUENCE [LARGE SCALE GENOMIC DNA]</scope>
    <source>
        <strain evidence="3 4">O3.65</strain>
    </source>
</reference>
<dbReference type="AlphaFoldDB" id="A0A132BS56"/>
<feature type="region of interest" description="Disordered" evidence="1">
    <location>
        <begin position="102"/>
        <end position="154"/>
    </location>
</feature>
<dbReference type="InterPro" id="IPR001845">
    <property type="entry name" value="HTH_ArsR_DNA-bd_dom"/>
</dbReference>
<feature type="domain" description="HTH arsR-type" evidence="2">
    <location>
        <begin position="1"/>
        <end position="89"/>
    </location>
</feature>
<dbReference type="SMART" id="SM00418">
    <property type="entry name" value="HTH_ARSR"/>
    <property type="match status" value="1"/>
</dbReference>
<accession>A0A132BS56</accession>
<dbReference type="GO" id="GO:0003700">
    <property type="term" value="F:DNA-binding transcription factor activity"/>
    <property type="evidence" value="ECO:0007669"/>
    <property type="project" value="InterPro"/>
</dbReference>
<dbReference type="InterPro" id="IPR036390">
    <property type="entry name" value="WH_DNA-bd_sf"/>
</dbReference>
<dbReference type="PANTHER" id="PTHR38600:SF1">
    <property type="entry name" value="TRANSCRIPTIONAL REGULATORY PROTEIN"/>
    <property type="match status" value="1"/>
</dbReference>
<dbReference type="OrthoDB" id="9790747at2"/>
<sequence length="154" mass="16696">MSLQGAFRALSDPTRREILLLLSRQDMSVGEVCTRFRITRTAVKKHLSILEEGGLVSAQTQGRERINRLSPEPLAAVADWISYFSQFWDTRLDALQAAIEADTQAQQQTSPPAPEAEAPETGVIESGTIETGAAPRTSGATAPANASRKDTQDE</sequence>
<organism evidence="3 4">
    <name type="scientific">Tritonibacter horizontis</name>
    <dbReference type="NCBI Taxonomy" id="1768241"/>
    <lineage>
        <taxon>Bacteria</taxon>
        <taxon>Pseudomonadati</taxon>
        <taxon>Pseudomonadota</taxon>
        <taxon>Alphaproteobacteria</taxon>
        <taxon>Rhodobacterales</taxon>
        <taxon>Paracoccaceae</taxon>
        <taxon>Tritonibacter</taxon>
    </lineage>
</organism>
<dbReference type="PROSITE" id="PS50987">
    <property type="entry name" value="HTH_ARSR_2"/>
    <property type="match status" value="1"/>
</dbReference>
<gene>
    <name evidence="3" type="primary">sdpR_2</name>
    <name evidence="3" type="ORF">TRIHO_39220</name>
</gene>
<evidence type="ECO:0000256" key="1">
    <source>
        <dbReference type="SAM" id="MobiDB-lite"/>
    </source>
</evidence>
<name>A0A132BS56_9RHOB</name>
<dbReference type="PANTHER" id="PTHR38600">
    <property type="entry name" value="TRANSCRIPTIONAL REGULATORY PROTEIN"/>
    <property type="match status" value="1"/>
</dbReference>
<dbReference type="CDD" id="cd00090">
    <property type="entry name" value="HTH_ARSR"/>
    <property type="match status" value="1"/>
</dbReference>
<evidence type="ECO:0000313" key="4">
    <source>
        <dbReference type="Proteomes" id="UP000068382"/>
    </source>
</evidence>
<dbReference type="Pfam" id="PF01022">
    <property type="entry name" value="HTH_5"/>
    <property type="match status" value="1"/>
</dbReference>
<evidence type="ECO:0000313" key="3">
    <source>
        <dbReference type="EMBL" id="KUP91235.1"/>
    </source>
</evidence>
<feature type="compositionally biased region" description="Low complexity" evidence="1">
    <location>
        <begin position="103"/>
        <end position="121"/>
    </location>
</feature>
<dbReference type="Gene3D" id="1.10.10.10">
    <property type="entry name" value="Winged helix-like DNA-binding domain superfamily/Winged helix DNA-binding domain"/>
    <property type="match status" value="1"/>
</dbReference>
<comment type="caution">
    <text evidence="3">The sequence shown here is derived from an EMBL/GenBank/DDBJ whole genome shotgun (WGS) entry which is preliminary data.</text>
</comment>
<keyword evidence="4" id="KW-1185">Reference proteome</keyword>
<dbReference type="SUPFAM" id="SSF46785">
    <property type="entry name" value="Winged helix' DNA-binding domain"/>
    <property type="match status" value="1"/>
</dbReference>
<dbReference type="Proteomes" id="UP000068382">
    <property type="component" value="Unassembled WGS sequence"/>
</dbReference>